<feature type="domain" description="HTH myb-type" evidence="9">
    <location>
        <begin position="63"/>
        <end position="117"/>
    </location>
</feature>
<dbReference type="FunFam" id="1.10.10.60:FF:000015">
    <property type="entry name" value="Transcription factor RAX3"/>
    <property type="match status" value="1"/>
</dbReference>
<organism evidence="10 11">
    <name type="scientific">Eragrostis curvula</name>
    <name type="common">weeping love grass</name>
    <dbReference type="NCBI Taxonomy" id="38414"/>
    <lineage>
        <taxon>Eukaryota</taxon>
        <taxon>Viridiplantae</taxon>
        <taxon>Streptophyta</taxon>
        <taxon>Embryophyta</taxon>
        <taxon>Tracheophyta</taxon>
        <taxon>Spermatophyta</taxon>
        <taxon>Magnoliopsida</taxon>
        <taxon>Liliopsida</taxon>
        <taxon>Poales</taxon>
        <taxon>Poaceae</taxon>
        <taxon>PACMAD clade</taxon>
        <taxon>Chloridoideae</taxon>
        <taxon>Eragrostideae</taxon>
        <taxon>Eragrostidinae</taxon>
        <taxon>Eragrostis</taxon>
    </lineage>
</organism>
<proteinExistence type="predicted"/>
<feature type="domain" description="Myb-like" evidence="8">
    <location>
        <begin position="63"/>
        <end position="113"/>
    </location>
</feature>
<keyword evidence="5" id="KW-0804">Transcription</keyword>
<evidence type="ECO:0000256" key="5">
    <source>
        <dbReference type="ARBA" id="ARBA00023163"/>
    </source>
</evidence>
<dbReference type="PANTHER" id="PTHR48000">
    <property type="entry name" value="OS09G0431300 PROTEIN"/>
    <property type="match status" value="1"/>
</dbReference>
<sequence length="321" mass="35078">MGRAPCCDKASVKKGPWSPEEDRMLKEYIHNYGTGGNWISLPHKAGLKRCGKSCRLRWLNYLRPNIKHGSFSEEEDRIICSLFATIGSRWSIIAAQLPGRTDNDIKNYWNTKLKKKLMQAHGLQPLTARSSHHRCKKQQQQQHLFVSAEALSSSAPTSGDHLLSSLQHLSTPVHNFPHHNGSQCYDNNSSTSSLLMFGGNGDEQQLMMNSSSCPDSVGSGLGLYFEFCNNDGSSHGHDSAVAASLAMECLILQQDDHDKAPPLLAGDHQYGANTFCYEEAKTLVNVTAGDGGSNGDGDSMFYSSSSSPTPAGVSRQGSFMY</sequence>
<comment type="caution">
    <text evidence="10">The sequence shown here is derived from an EMBL/GenBank/DDBJ whole genome shotgun (WGS) entry which is preliminary data.</text>
</comment>
<comment type="subcellular location">
    <subcellularLocation>
        <location evidence="1">Nucleus</location>
    </subcellularLocation>
</comment>
<dbReference type="PROSITE" id="PS50090">
    <property type="entry name" value="MYB_LIKE"/>
    <property type="match status" value="2"/>
</dbReference>
<keyword evidence="4" id="KW-0238">DNA-binding</keyword>
<reference evidence="10 11" key="1">
    <citation type="journal article" date="2019" name="Sci. Rep.">
        <title>A high-quality genome of Eragrostis curvula grass provides insights into Poaceae evolution and supports new strategies to enhance forage quality.</title>
        <authorList>
            <person name="Carballo J."/>
            <person name="Santos B.A.C.M."/>
            <person name="Zappacosta D."/>
            <person name="Garbus I."/>
            <person name="Selva J.P."/>
            <person name="Gallo C.A."/>
            <person name="Diaz A."/>
            <person name="Albertini E."/>
            <person name="Caccamo M."/>
            <person name="Echenique V."/>
        </authorList>
    </citation>
    <scope>NUCLEOTIDE SEQUENCE [LARGE SCALE GENOMIC DNA]</scope>
    <source>
        <strain evidence="11">cv. Victoria</strain>
        <tissue evidence="10">Leaf</tissue>
    </source>
</reference>
<dbReference type="Proteomes" id="UP000324897">
    <property type="component" value="Chromosome 3"/>
</dbReference>
<keyword evidence="11" id="KW-1185">Reference proteome</keyword>
<feature type="non-terminal residue" evidence="10">
    <location>
        <position position="1"/>
    </location>
</feature>
<dbReference type="Pfam" id="PF00249">
    <property type="entry name" value="Myb_DNA-binding"/>
    <property type="match status" value="2"/>
</dbReference>
<feature type="compositionally biased region" description="Low complexity" evidence="7">
    <location>
        <begin position="297"/>
        <end position="307"/>
    </location>
</feature>
<dbReference type="PROSITE" id="PS51294">
    <property type="entry name" value="HTH_MYB"/>
    <property type="match status" value="2"/>
</dbReference>
<evidence type="ECO:0000256" key="4">
    <source>
        <dbReference type="ARBA" id="ARBA00023125"/>
    </source>
</evidence>
<gene>
    <name evidence="10" type="ORF">EJB05_44246</name>
</gene>
<dbReference type="OrthoDB" id="2143914at2759"/>
<dbReference type="Gramene" id="TVU10702">
    <property type="protein sequence ID" value="TVU10702"/>
    <property type="gene ID" value="EJB05_44246"/>
</dbReference>
<dbReference type="CDD" id="cd00167">
    <property type="entry name" value="SANT"/>
    <property type="match status" value="2"/>
</dbReference>
<feature type="region of interest" description="Disordered" evidence="7">
    <location>
        <begin position="297"/>
        <end position="321"/>
    </location>
</feature>
<evidence type="ECO:0000259" key="8">
    <source>
        <dbReference type="PROSITE" id="PS50090"/>
    </source>
</evidence>
<dbReference type="PANTHER" id="PTHR48000:SF26">
    <property type="entry name" value="TRANSCRIPTION FACTOR RAX2"/>
    <property type="match status" value="1"/>
</dbReference>
<evidence type="ECO:0008006" key="12">
    <source>
        <dbReference type="Google" id="ProtNLM"/>
    </source>
</evidence>
<keyword evidence="6" id="KW-0539">Nucleus</keyword>
<dbReference type="GO" id="GO:0003677">
    <property type="term" value="F:DNA binding"/>
    <property type="evidence" value="ECO:0007669"/>
    <property type="project" value="UniProtKB-KW"/>
</dbReference>
<dbReference type="SUPFAM" id="SSF46689">
    <property type="entry name" value="Homeodomain-like"/>
    <property type="match status" value="1"/>
</dbReference>
<evidence type="ECO:0000256" key="7">
    <source>
        <dbReference type="SAM" id="MobiDB-lite"/>
    </source>
</evidence>
<dbReference type="InterPro" id="IPR017930">
    <property type="entry name" value="Myb_dom"/>
</dbReference>
<evidence type="ECO:0000256" key="1">
    <source>
        <dbReference type="ARBA" id="ARBA00004123"/>
    </source>
</evidence>
<dbReference type="SMART" id="SM00717">
    <property type="entry name" value="SANT"/>
    <property type="match status" value="2"/>
</dbReference>
<keyword evidence="2" id="KW-0677">Repeat</keyword>
<evidence type="ECO:0000256" key="2">
    <source>
        <dbReference type="ARBA" id="ARBA00022737"/>
    </source>
</evidence>
<dbReference type="InterPro" id="IPR001005">
    <property type="entry name" value="SANT/Myb"/>
</dbReference>
<evidence type="ECO:0000313" key="11">
    <source>
        <dbReference type="Proteomes" id="UP000324897"/>
    </source>
</evidence>
<accession>A0A5J9THD2</accession>
<evidence type="ECO:0000256" key="3">
    <source>
        <dbReference type="ARBA" id="ARBA00023015"/>
    </source>
</evidence>
<dbReference type="Gene3D" id="1.10.10.60">
    <property type="entry name" value="Homeodomain-like"/>
    <property type="match status" value="2"/>
</dbReference>
<dbReference type="AlphaFoldDB" id="A0A5J9THD2"/>
<protein>
    <recommendedName>
        <fullName evidence="12">R2R3-MYB transcription factor</fullName>
    </recommendedName>
</protein>
<dbReference type="InterPro" id="IPR009057">
    <property type="entry name" value="Homeodomain-like_sf"/>
</dbReference>
<evidence type="ECO:0000256" key="6">
    <source>
        <dbReference type="ARBA" id="ARBA00023242"/>
    </source>
</evidence>
<keyword evidence="3" id="KW-0805">Transcription regulation</keyword>
<dbReference type="EMBL" id="RWGY01000039">
    <property type="protein sequence ID" value="TVU10702.1"/>
    <property type="molecule type" value="Genomic_DNA"/>
</dbReference>
<dbReference type="GO" id="GO:0005634">
    <property type="term" value="C:nucleus"/>
    <property type="evidence" value="ECO:0007669"/>
    <property type="project" value="UniProtKB-SubCell"/>
</dbReference>
<feature type="domain" description="Myb-like" evidence="8">
    <location>
        <begin position="9"/>
        <end position="62"/>
    </location>
</feature>
<feature type="domain" description="HTH myb-type" evidence="9">
    <location>
        <begin position="9"/>
        <end position="62"/>
    </location>
</feature>
<evidence type="ECO:0000313" key="10">
    <source>
        <dbReference type="EMBL" id="TVU10702.1"/>
    </source>
</evidence>
<name>A0A5J9THD2_9POAL</name>
<evidence type="ECO:0000259" key="9">
    <source>
        <dbReference type="PROSITE" id="PS51294"/>
    </source>
</evidence>